<dbReference type="AlphaFoldDB" id="W1XJZ2"/>
<feature type="non-terminal residue" evidence="1">
    <location>
        <position position="1"/>
    </location>
</feature>
<protein>
    <submittedName>
        <fullName evidence="1">Uncharacterized protein</fullName>
    </submittedName>
</protein>
<organism evidence="1">
    <name type="scientific">human gut metagenome</name>
    <dbReference type="NCBI Taxonomy" id="408170"/>
    <lineage>
        <taxon>unclassified sequences</taxon>
        <taxon>metagenomes</taxon>
        <taxon>organismal metagenomes</taxon>
    </lineage>
</organism>
<accession>W1XJZ2</accession>
<reference evidence="1" key="1">
    <citation type="submission" date="2013-12" db="EMBL/GenBank/DDBJ databases">
        <title>A Varibaculum cambriense genome reconstructed from a premature infant gut community with otherwise low bacterial novelty that shifts toward anaerobic metabolism during the third week of life.</title>
        <authorList>
            <person name="Brown C.T."/>
            <person name="Sharon I."/>
            <person name="Thomas B.C."/>
            <person name="Castelle C.J."/>
            <person name="Morowitz M.J."/>
            <person name="Banfield J.F."/>
        </authorList>
    </citation>
    <scope>NUCLEOTIDE SEQUENCE</scope>
</reference>
<name>W1XJZ2_9ZZZZ</name>
<proteinExistence type="predicted"/>
<dbReference type="EMBL" id="AZMM01014905">
    <property type="protein sequence ID" value="ETJ30577.1"/>
    <property type="molecule type" value="Genomic_DNA"/>
</dbReference>
<comment type="caution">
    <text evidence="1">The sequence shown here is derived from an EMBL/GenBank/DDBJ whole genome shotgun (WGS) entry which is preliminary data.</text>
</comment>
<evidence type="ECO:0000313" key="1">
    <source>
        <dbReference type="EMBL" id="ETJ30577.1"/>
    </source>
</evidence>
<sequence>AKESKEVHRVICGIGTIIKGEEND</sequence>
<gene>
    <name evidence="1" type="ORF">Q604_UNBC14905G0002</name>
</gene>